<evidence type="ECO:0000256" key="1">
    <source>
        <dbReference type="SAM" id="MobiDB-lite"/>
    </source>
</evidence>
<feature type="region of interest" description="Disordered" evidence="1">
    <location>
        <begin position="56"/>
        <end position="77"/>
    </location>
</feature>
<keyword evidence="2" id="KW-0496">Mitochondrion</keyword>
<accession>A0A6B9XWE7</accession>
<reference evidence="2" key="1">
    <citation type="submission" date="2019-03" db="EMBL/GenBank/DDBJ databases">
        <title>Largest Complete Mitochondrial Genome of a Gymnosperm, Sitka Spruce (Picea sitchensis), Indicates Complex Physical Structure.</title>
        <authorList>
            <person name="Jackman S.D."/>
            <person name="Coombe L."/>
            <person name="Warren R."/>
            <person name="Kirk H."/>
            <person name="Trinh E."/>
            <person name="McLeod T."/>
            <person name="Pleasance S."/>
            <person name="Pandoh P."/>
            <person name="Zhao Y."/>
            <person name="Coope R."/>
            <person name="Bousquet J."/>
            <person name="Bohlmann J.C."/>
            <person name="Jones S.J.M."/>
            <person name="Birol I."/>
        </authorList>
    </citation>
    <scope>NUCLEOTIDE SEQUENCE</scope>
    <source>
        <strain evidence="2">Q903</strain>
    </source>
</reference>
<name>A0A6B9XWE7_PICSI</name>
<gene>
    <name evidence="2" type="primary">orf04382</name>
    <name evidence="2" type="ORF">Q903MT_gene4359</name>
</gene>
<evidence type="ECO:0000313" key="2">
    <source>
        <dbReference type="EMBL" id="QHR90336.1"/>
    </source>
</evidence>
<dbReference type="AlphaFoldDB" id="A0A6B9XWE7"/>
<dbReference type="EMBL" id="MK697699">
    <property type="protein sequence ID" value="QHR90336.1"/>
    <property type="molecule type" value="Genomic_DNA"/>
</dbReference>
<geneLocation type="mitochondrion" evidence="2"/>
<proteinExistence type="predicted"/>
<feature type="compositionally biased region" description="Polar residues" evidence="1">
    <location>
        <begin position="64"/>
        <end position="77"/>
    </location>
</feature>
<sequence length="77" mass="8560">MLVPEGKLDILSALPGHIILSSVLLHRIHKSIRLVFYISWSVRLIISLARPTFQPRGAARTRTDPGTGQPNPLTFAF</sequence>
<protein>
    <submittedName>
        <fullName evidence="2">Uncharacterized protein</fullName>
    </submittedName>
</protein>
<organism evidence="2">
    <name type="scientific">Picea sitchensis</name>
    <name type="common">Sitka spruce</name>
    <name type="synonym">Pinus sitchensis</name>
    <dbReference type="NCBI Taxonomy" id="3332"/>
    <lineage>
        <taxon>Eukaryota</taxon>
        <taxon>Viridiplantae</taxon>
        <taxon>Streptophyta</taxon>
        <taxon>Embryophyta</taxon>
        <taxon>Tracheophyta</taxon>
        <taxon>Spermatophyta</taxon>
        <taxon>Pinopsida</taxon>
        <taxon>Pinidae</taxon>
        <taxon>Conifers I</taxon>
        <taxon>Pinales</taxon>
        <taxon>Pinaceae</taxon>
        <taxon>Picea</taxon>
    </lineage>
</organism>